<protein>
    <submittedName>
        <fullName evidence="1">Uncharacterized protein</fullName>
    </submittedName>
</protein>
<dbReference type="Proteomes" id="UP000663722">
    <property type="component" value="Chromosome"/>
</dbReference>
<dbReference type="EMBL" id="CP061800">
    <property type="protein sequence ID" value="QTA89055.1"/>
    <property type="molecule type" value="Genomic_DNA"/>
</dbReference>
<proteinExistence type="predicted"/>
<sequence length="60" mass="7269">MTNQFFPHVTRGIFLFCSKKLISEAYEIARIPIFKSGFAFRTVFFNEHEKNDYCYEKFNF</sequence>
<gene>
    <name evidence="1" type="ORF">dnm_051030</name>
</gene>
<evidence type="ECO:0000313" key="2">
    <source>
        <dbReference type="Proteomes" id="UP000663722"/>
    </source>
</evidence>
<reference evidence="1" key="1">
    <citation type="journal article" date="2021" name="Microb. Physiol.">
        <title>Proteogenomic Insights into the Physiology of Marine, Sulfate-Reducing, Filamentous Desulfonema limicola and Desulfonema magnum.</title>
        <authorList>
            <person name="Schnaars V."/>
            <person name="Wohlbrand L."/>
            <person name="Scheve S."/>
            <person name="Hinrichs C."/>
            <person name="Reinhardt R."/>
            <person name="Rabus R."/>
        </authorList>
    </citation>
    <scope>NUCLEOTIDE SEQUENCE</scope>
    <source>
        <strain evidence="1">4be13</strain>
    </source>
</reference>
<keyword evidence="2" id="KW-1185">Reference proteome</keyword>
<accession>A0A975GPQ5</accession>
<evidence type="ECO:0000313" key="1">
    <source>
        <dbReference type="EMBL" id="QTA89055.1"/>
    </source>
</evidence>
<dbReference type="KEGG" id="dmm:dnm_051030"/>
<organism evidence="1 2">
    <name type="scientific">Desulfonema magnum</name>
    <dbReference type="NCBI Taxonomy" id="45655"/>
    <lineage>
        <taxon>Bacteria</taxon>
        <taxon>Pseudomonadati</taxon>
        <taxon>Thermodesulfobacteriota</taxon>
        <taxon>Desulfobacteria</taxon>
        <taxon>Desulfobacterales</taxon>
        <taxon>Desulfococcaceae</taxon>
        <taxon>Desulfonema</taxon>
    </lineage>
</organism>
<name>A0A975GPQ5_9BACT</name>
<dbReference type="AlphaFoldDB" id="A0A975GPQ5"/>